<sequence length="88" mass="9564">MTDAPSAKPSWKDGIGIVCALVSAAFVISGALRADGGRDKQLEDNTRRIESLERSDAAKGDVLTKIDGRTIRIETTLEMMKAAKEMQR</sequence>
<keyword evidence="1" id="KW-1133">Transmembrane helix</keyword>
<comment type="caution">
    <text evidence="2">The sequence shown here is derived from an EMBL/GenBank/DDBJ whole genome shotgun (WGS) entry which is preliminary data.</text>
</comment>
<evidence type="ECO:0000313" key="3">
    <source>
        <dbReference type="Proteomes" id="UP001380365"/>
    </source>
</evidence>
<reference evidence="2 3" key="1">
    <citation type="submission" date="2023-12" db="EMBL/GenBank/DDBJ databases">
        <title>Gut-associated functions are favored during microbiome assembly across C. elegans life.</title>
        <authorList>
            <person name="Zimmermann J."/>
        </authorList>
    </citation>
    <scope>NUCLEOTIDE SEQUENCE [LARGE SCALE GENOMIC DNA]</scope>
    <source>
        <strain evidence="2 3">JUb134</strain>
    </source>
</reference>
<keyword evidence="1" id="KW-0812">Transmembrane</keyword>
<accession>A0ABU8Q7H9</accession>
<dbReference type="RefSeq" id="WP_132882259.1">
    <property type="nucleotide sequence ID" value="NZ_JBBGZA010000001.1"/>
</dbReference>
<dbReference type="EMBL" id="JBBGZA010000001">
    <property type="protein sequence ID" value="MEJ5095492.1"/>
    <property type="molecule type" value="Genomic_DNA"/>
</dbReference>
<protein>
    <submittedName>
        <fullName evidence="2">Uncharacterized protein</fullName>
    </submittedName>
</protein>
<gene>
    <name evidence="2" type="ORF">WH159_13205</name>
</gene>
<proteinExistence type="predicted"/>
<name>A0ABU8Q7H9_9SPHN</name>
<keyword evidence="1" id="KW-0472">Membrane</keyword>
<feature type="transmembrane region" description="Helical" evidence="1">
    <location>
        <begin position="14"/>
        <end position="32"/>
    </location>
</feature>
<organism evidence="2 3">
    <name type="scientific">Sphingomonas molluscorum</name>
    <dbReference type="NCBI Taxonomy" id="418184"/>
    <lineage>
        <taxon>Bacteria</taxon>
        <taxon>Pseudomonadati</taxon>
        <taxon>Pseudomonadota</taxon>
        <taxon>Alphaproteobacteria</taxon>
        <taxon>Sphingomonadales</taxon>
        <taxon>Sphingomonadaceae</taxon>
        <taxon>Sphingomonas</taxon>
    </lineage>
</organism>
<keyword evidence="3" id="KW-1185">Reference proteome</keyword>
<evidence type="ECO:0000313" key="2">
    <source>
        <dbReference type="EMBL" id="MEJ5095492.1"/>
    </source>
</evidence>
<evidence type="ECO:0000256" key="1">
    <source>
        <dbReference type="SAM" id="Phobius"/>
    </source>
</evidence>
<dbReference type="Proteomes" id="UP001380365">
    <property type="component" value="Unassembled WGS sequence"/>
</dbReference>